<name>A0A077P2W7_XENBV</name>
<protein>
    <submittedName>
        <fullName evidence="1">Uncharacterized protein</fullName>
    </submittedName>
</protein>
<sequence>MNRTFCECIKVISESSAETIKHFMDGNKVSATHVPMGLFSHHGEVDKVDHHMIQGSNRSLLYIFINVVAGINQVGSVGADEFCCTHNDAPLMPNNELSHWMK</sequence>
<evidence type="ECO:0000313" key="1">
    <source>
        <dbReference type="EMBL" id="CDH04176.1"/>
    </source>
</evidence>
<gene>
    <name evidence="1" type="ORF">XBO1_1050003</name>
</gene>
<dbReference type="Proteomes" id="UP000028483">
    <property type="component" value="Unassembled WGS sequence"/>
</dbReference>
<proteinExistence type="predicted"/>
<reference evidence="1" key="1">
    <citation type="submission" date="2013-07" db="EMBL/GenBank/DDBJ databases">
        <title>Sub-species coevolution in mutualistic symbiosis.</title>
        <authorList>
            <person name="Murfin K."/>
            <person name="Klassen J."/>
            <person name="Lee M."/>
            <person name="Forst S."/>
            <person name="Stock P."/>
            <person name="Goodrich-Blair H."/>
        </authorList>
    </citation>
    <scope>NUCLEOTIDE SEQUENCE [LARGE SCALE GENOMIC DNA]</scope>
    <source>
        <strain evidence="1">Oregonense</strain>
    </source>
</reference>
<dbReference type="HOGENOM" id="CLU_2276380_0_0_6"/>
<dbReference type="EMBL" id="CBSX010000008">
    <property type="protein sequence ID" value="CDH04176.1"/>
    <property type="molecule type" value="Genomic_DNA"/>
</dbReference>
<dbReference type="AlphaFoldDB" id="A0A077P2W7"/>
<comment type="caution">
    <text evidence="1">The sequence shown here is derived from an EMBL/GenBank/DDBJ whole genome shotgun (WGS) entry which is preliminary data.</text>
</comment>
<organism evidence="1">
    <name type="scientific">Xenorhabdus bovienii str. oregonense</name>
    <dbReference type="NCBI Taxonomy" id="1398202"/>
    <lineage>
        <taxon>Bacteria</taxon>
        <taxon>Pseudomonadati</taxon>
        <taxon>Pseudomonadota</taxon>
        <taxon>Gammaproteobacteria</taxon>
        <taxon>Enterobacterales</taxon>
        <taxon>Morganellaceae</taxon>
        <taxon>Xenorhabdus</taxon>
    </lineage>
</organism>
<accession>A0A077P2W7</accession>